<proteinExistence type="predicted"/>
<organism evidence="1 2">
    <name type="scientific">Solibaculum intestinale</name>
    <dbReference type="NCBI Taxonomy" id="3133165"/>
    <lineage>
        <taxon>Bacteria</taxon>
        <taxon>Bacillati</taxon>
        <taxon>Bacillota</taxon>
        <taxon>Clostridia</taxon>
        <taxon>Eubacteriales</taxon>
        <taxon>Oscillospiraceae</taxon>
        <taxon>Solibaculum</taxon>
    </lineage>
</organism>
<name>A0ABV1DW87_9FIRM</name>
<dbReference type="Proteomes" id="UP001489509">
    <property type="component" value="Unassembled WGS sequence"/>
</dbReference>
<comment type="caution">
    <text evidence="1">The sequence shown here is derived from an EMBL/GenBank/DDBJ whole genome shotgun (WGS) entry which is preliminary data.</text>
</comment>
<keyword evidence="2" id="KW-1185">Reference proteome</keyword>
<evidence type="ECO:0000313" key="2">
    <source>
        <dbReference type="Proteomes" id="UP001489509"/>
    </source>
</evidence>
<sequence>MAKNLNQILGESSACEQFFASLPGYVQETIRERADSIHSENDLRRYAENLLENL</sequence>
<reference evidence="1 2" key="1">
    <citation type="submission" date="2024-03" db="EMBL/GenBank/DDBJ databases">
        <title>Human intestinal bacterial collection.</title>
        <authorList>
            <person name="Pauvert C."/>
            <person name="Hitch T.C.A."/>
            <person name="Clavel T."/>
        </authorList>
    </citation>
    <scope>NUCLEOTIDE SEQUENCE [LARGE SCALE GENOMIC DNA]</scope>
    <source>
        <strain evidence="1 2">CLA-JM-H44</strain>
    </source>
</reference>
<dbReference type="RefSeq" id="WP_349217602.1">
    <property type="nucleotide sequence ID" value="NZ_JBBMFD010000001.1"/>
</dbReference>
<dbReference type="EMBL" id="JBBMFD010000001">
    <property type="protein sequence ID" value="MEQ2439327.1"/>
    <property type="molecule type" value="Genomic_DNA"/>
</dbReference>
<protein>
    <submittedName>
        <fullName evidence="1">Uncharacterized protein</fullName>
    </submittedName>
</protein>
<accession>A0ABV1DW87</accession>
<gene>
    <name evidence="1" type="ORF">WMO26_00635</name>
</gene>
<evidence type="ECO:0000313" key="1">
    <source>
        <dbReference type="EMBL" id="MEQ2439327.1"/>
    </source>
</evidence>